<accession>A0ABM1EN51</accession>
<dbReference type="Pfam" id="PF00226">
    <property type="entry name" value="DnaJ"/>
    <property type="match status" value="1"/>
</dbReference>
<feature type="region of interest" description="Disordered" evidence="5">
    <location>
        <begin position="457"/>
        <end position="483"/>
    </location>
</feature>
<evidence type="ECO:0000256" key="6">
    <source>
        <dbReference type="SAM" id="SignalP"/>
    </source>
</evidence>
<evidence type="ECO:0000256" key="2">
    <source>
        <dbReference type="ARBA" id="ARBA00022729"/>
    </source>
</evidence>
<comment type="subcellular location">
    <subcellularLocation>
        <location evidence="1">Endoplasmic reticulum</location>
    </subcellularLocation>
</comment>
<evidence type="ECO:0000313" key="8">
    <source>
        <dbReference type="Proteomes" id="UP000695022"/>
    </source>
</evidence>
<evidence type="ECO:0000259" key="7">
    <source>
        <dbReference type="PROSITE" id="PS50076"/>
    </source>
</evidence>
<gene>
    <name evidence="9" type="primary">LOC106813891</name>
</gene>
<evidence type="ECO:0000256" key="4">
    <source>
        <dbReference type="PROSITE-ProRule" id="PRU00339"/>
    </source>
</evidence>
<dbReference type="Proteomes" id="UP000695022">
    <property type="component" value="Unplaced"/>
</dbReference>
<dbReference type="GeneID" id="106813891"/>
<feature type="repeat" description="TPR" evidence="4">
    <location>
        <begin position="110"/>
        <end position="143"/>
    </location>
</feature>
<dbReference type="PANTHER" id="PTHR44140:SF2">
    <property type="entry name" value="LD25575P"/>
    <property type="match status" value="1"/>
</dbReference>
<keyword evidence="2 6" id="KW-0732">Signal</keyword>
<dbReference type="PANTHER" id="PTHR44140">
    <property type="entry name" value="LD25575P"/>
    <property type="match status" value="1"/>
</dbReference>
<reference evidence="9" key="1">
    <citation type="submission" date="2025-08" db="UniProtKB">
        <authorList>
            <consortium name="RefSeq"/>
        </authorList>
    </citation>
    <scope>IDENTIFICATION</scope>
</reference>
<evidence type="ECO:0000256" key="5">
    <source>
        <dbReference type="SAM" id="MobiDB-lite"/>
    </source>
</evidence>
<name>A0ABM1EN51_PRICU</name>
<dbReference type="InterPro" id="IPR036869">
    <property type="entry name" value="J_dom_sf"/>
</dbReference>
<evidence type="ECO:0000256" key="3">
    <source>
        <dbReference type="ARBA" id="ARBA00022824"/>
    </source>
</evidence>
<feature type="chain" id="PRO_5045783321" evidence="6">
    <location>
        <begin position="34"/>
        <end position="502"/>
    </location>
</feature>
<evidence type="ECO:0000313" key="9">
    <source>
        <dbReference type="RefSeq" id="XP_014673622.1"/>
    </source>
</evidence>
<dbReference type="SMART" id="SM00028">
    <property type="entry name" value="TPR"/>
    <property type="match status" value="5"/>
</dbReference>
<dbReference type="SUPFAM" id="SSF46565">
    <property type="entry name" value="Chaperone J-domain"/>
    <property type="match status" value="1"/>
</dbReference>
<protein>
    <submittedName>
        <fullName evidence="9">DnaJ homolog subfamily C member 3-like</fullName>
    </submittedName>
</protein>
<dbReference type="PROSITE" id="PS50076">
    <property type="entry name" value="DNAJ_2"/>
    <property type="match status" value="1"/>
</dbReference>
<keyword evidence="4" id="KW-0802">TPR repeat</keyword>
<dbReference type="Gene3D" id="1.10.287.110">
    <property type="entry name" value="DnaJ domain"/>
    <property type="match status" value="1"/>
</dbReference>
<dbReference type="CDD" id="cd06257">
    <property type="entry name" value="DnaJ"/>
    <property type="match status" value="1"/>
</dbReference>
<organism evidence="8 9">
    <name type="scientific">Priapulus caudatus</name>
    <name type="common">Priapulid worm</name>
    <dbReference type="NCBI Taxonomy" id="37621"/>
    <lineage>
        <taxon>Eukaryota</taxon>
        <taxon>Metazoa</taxon>
        <taxon>Ecdysozoa</taxon>
        <taxon>Scalidophora</taxon>
        <taxon>Priapulida</taxon>
        <taxon>Priapulimorpha</taxon>
        <taxon>Priapulimorphida</taxon>
        <taxon>Priapulidae</taxon>
        <taxon>Priapulus</taxon>
    </lineage>
</organism>
<dbReference type="Gene3D" id="1.25.40.10">
    <property type="entry name" value="Tetratricopeptide repeat domain"/>
    <property type="match status" value="1"/>
</dbReference>
<dbReference type="SUPFAM" id="SSF48452">
    <property type="entry name" value="TPR-like"/>
    <property type="match status" value="2"/>
</dbReference>
<evidence type="ECO:0000256" key="1">
    <source>
        <dbReference type="ARBA" id="ARBA00004240"/>
    </source>
</evidence>
<feature type="repeat" description="TPR" evidence="4">
    <location>
        <begin position="347"/>
        <end position="380"/>
    </location>
</feature>
<dbReference type="PRINTS" id="PR00625">
    <property type="entry name" value="JDOMAIN"/>
</dbReference>
<feature type="repeat" description="TPR" evidence="4">
    <location>
        <begin position="42"/>
        <end position="75"/>
    </location>
</feature>
<feature type="compositionally biased region" description="Basic and acidic residues" evidence="5">
    <location>
        <begin position="457"/>
        <end position="467"/>
    </location>
</feature>
<feature type="signal peptide" evidence="6">
    <location>
        <begin position="1"/>
        <end position="33"/>
    </location>
</feature>
<dbReference type="InterPro" id="IPR001623">
    <property type="entry name" value="DnaJ_domain"/>
</dbReference>
<feature type="repeat" description="TPR" evidence="4">
    <location>
        <begin position="76"/>
        <end position="109"/>
    </location>
</feature>
<dbReference type="Pfam" id="PF13432">
    <property type="entry name" value="TPR_16"/>
    <property type="match status" value="2"/>
</dbReference>
<keyword evidence="8" id="KW-1185">Reference proteome</keyword>
<dbReference type="InterPro" id="IPR011990">
    <property type="entry name" value="TPR-like_helical_dom_sf"/>
</dbReference>
<feature type="domain" description="J" evidence="7">
    <location>
        <begin position="401"/>
        <end position="469"/>
    </location>
</feature>
<proteinExistence type="predicted"/>
<dbReference type="SMART" id="SM00271">
    <property type="entry name" value="DnaJ"/>
    <property type="match status" value="1"/>
</dbReference>
<dbReference type="PROSITE" id="PS50005">
    <property type="entry name" value="TPR"/>
    <property type="match status" value="4"/>
</dbReference>
<dbReference type="InterPro" id="IPR019734">
    <property type="entry name" value="TPR_rpt"/>
</dbReference>
<sequence>MYDLVTGLTISWSCWTLSCLFIAVLELPKPTKCVSGDAATEVEKHLSLGTTMLASGQLGDALTHYHAAIEGDPSNYLSYFRRATVYLAMGKARSALTDLDRVLELKPDFTAARLQRGNVYLKQGALDDAYIDYERVLARQPDADEAHANLELIDLLRGEFQMIDGFMEEQPTARDCREIMDALSRAIDACPWDATLLEQRSECHILLGDHHRAVADLRPTTRLRTDNRAAHLKISQLLYAMGLAEDSLTEVRECLKLDPDDAQCFEHYRLVKKLAKQIAAADSAAGEQRWDACVAAATRMLATETRVPAFVARAKSLQCRCLASAATDVAAAVAACTEVLTGDPNNVDALCSRADAHLLEDRYDDAIRDYQAAVNVDEESRRARDGLTRAQKLEKQSKKRDYYKILGVKRTARKREIEKAYRRLAMEWHPDKFSDEEEKKRAGAKFMDIAAAKEVLTDPEKRQKFDNGEDPLDPEDQQHGHPWGYQQGFNPFGHNTFKFHFN</sequence>
<dbReference type="RefSeq" id="XP_014673622.1">
    <property type="nucleotide sequence ID" value="XM_014818136.1"/>
</dbReference>
<dbReference type="InterPro" id="IPR051727">
    <property type="entry name" value="DnaJ_C3_Co-chaperones"/>
</dbReference>
<keyword evidence="3" id="KW-0256">Endoplasmic reticulum</keyword>